<name>A0A0K2AJP6_STRA7</name>
<dbReference type="AlphaFoldDB" id="A0A0K2AJP6"/>
<accession>A0A0K2AJP6</accession>
<evidence type="ECO:0000313" key="2">
    <source>
        <dbReference type="EMBL" id="AKZ53126.1"/>
    </source>
</evidence>
<dbReference type="Proteomes" id="UP000061018">
    <property type="component" value="Chromosome"/>
</dbReference>
<evidence type="ECO:0000313" key="3">
    <source>
        <dbReference type="EMBL" id="AKZ60636.1"/>
    </source>
</evidence>
<sequence length="209" mass="22692">MGLRADLHQPVDLSGHRGRGYRRGQVDGLRVRVAKRRPGPPGVGPVCPVGRLGRCADLCRRAGLVLRGSGAALDEPRTGGRAWPRCSSRVACSPRDGPFRPVGPAGGCPRGARTVPPECREAPSRDGMQWSGTELQGAEWFTSVAQSVIVRRVTMGRPPLCRSSIDRLVLPFAEREQVFRQIGQVLPDRGEMAARRPRLPSRASARHEG</sequence>
<dbReference type="EMBL" id="CP012382">
    <property type="protein sequence ID" value="AKZ60636.1"/>
    <property type="molecule type" value="Genomic_DNA"/>
</dbReference>
<evidence type="ECO:0000256" key="1">
    <source>
        <dbReference type="SAM" id="MobiDB-lite"/>
    </source>
</evidence>
<dbReference type="EMBL" id="CP012382">
    <property type="protein sequence ID" value="AKZ53126.1"/>
    <property type="molecule type" value="Genomic_DNA"/>
</dbReference>
<organism evidence="2 4">
    <name type="scientific">Streptomyces ambofaciens (strain ATCC 23877 / 3486 / DSM 40053 / JCM 4204 / NBRC 12836 / NRRL B-2516)</name>
    <dbReference type="NCBI Taxonomy" id="278992"/>
    <lineage>
        <taxon>Bacteria</taxon>
        <taxon>Bacillati</taxon>
        <taxon>Actinomycetota</taxon>
        <taxon>Actinomycetes</taxon>
        <taxon>Kitasatosporales</taxon>
        <taxon>Streptomycetaceae</taxon>
        <taxon>Streptomyces</taxon>
    </lineage>
</organism>
<feature type="region of interest" description="Disordered" evidence="1">
    <location>
        <begin position="1"/>
        <end position="25"/>
    </location>
</feature>
<evidence type="ECO:0000313" key="4">
    <source>
        <dbReference type="Proteomes" id="UP000061018"/>
    </source>
</evidence>
<reference evidence="4" key="1">
    <citation type="journal article" date="2015" name="J. Biotechnol.">
        <title>Complete genome sequence of Streptomyces ambofaciens ATCC 23877, the spiramycin producer.</title>
        <authorList>
            <person name="Thibessard A."/>
            <person name="Haas D."/>
            <person name="Gerbaud C."/>
            <person name="Aigle B."/>
            <person name="Lautru S."/>
            <person name="Pernodet J.L."/>
            <person name="Leblond P."/>
        </authorList>
    </citation>
    <scope>NUCLEOTIDE SEQUENCE [LARGE SCALE GENOMIC DNA]</scope>
    <source>
        <strain evidence="4">ATCC 23877 / 3486 / DSM 40053 / JCM 4204 / NBRC 12836 / NRRL B-2516</strain>
    </source>
</reference>
<reference evidence="2" key="2">
    <citation type="submission" date="2015-07" db="EMBL/GenBank/DDBJ databases">
        <title>Complete genome sequence of Streptomyces ambofaciens ATCC 23877, the spiramycin producer.</title>
        <authorList>
            <person name="Thibessard A."/>
            <person name="Haas D."/>
            <person name="Gerbaud C."/>
            <person name="Aigle B."/>
            <person name="Lautru S."/>
            <person name="Pernodet J.-L."/>
            <person name="Leblond P."/>
        </authorList>
    </citation>
    <scope>NUCLEOTIDE SEQUENCE [LARGE SCALE GENOMIC DNA]</scope>
    <source>
        <strain evidence="2">ATCC 23877</strain>
    </source>
</reference>
<dbReference type="KEGG" id="samb:SAM23877_0077"/>
<protein>
    <submittedName>
        <fullName evidence="2">Uncharacterized protein</fullName>
    </submittedName>
</protein>
<feature type="region of interest" description="Disordered" evidence="1">
    <location>
        <begin position="103"/>
        <end position="129"/>
    </location>
</feature>
<feature type="region of interest" description="Disordered" evidence="1">
    <location>
        <begin position="190"/>
        <end position="209"/>
    </location>
</feature>
<dbReference type="KEGG" id="samb:SAM23877_7595"/>
<gene>
    <name evidence="2" type="ORF">SAM23877_0077</name>
    <name evidence="3" type="ORF">SAM23877_7595</name>
</gene>
<proteinExistence type="predicted"/>